<dbReference type="PROSITE" id="PS52035">
    <property type="entry name" value="PEPTIDASE_M14"/>
    <property type="match status" value="1"/>
</dbReference>
<feature type="signal peptide" evidence="2">
    <location>
        <begin position="1"/>
        <end position="23"/>
    </location>
</feature>
<accession>A0ABV6PP00</accession>
<feature type="domain" description="Peptidase M14" evidence="3">
    <location>
        <begin position="59"/>
        <end position="330"/>
    </location>
</feature>
<sequence>MRAVRCARFAAVALLLAASGAWAQFDPARVHPEPPPVHARFAAPAMPFHTPAFDPWQIDFTSHAQMMARLQALVGRPSVHLEIVGESGQSRALPLVLLARGGRWQADKPTLMLVAHQHGNEPAPGEAILVLLERWSAPAYADLLRRVNVVVLPRANPDGAALFKRATAVGDIDMNRDHLLLRTPEARAVARVAARYRPQVVLDMHEFTAGERWVTRFGAWTKYDVLLQAATTGNLDAGVYQAGMDDFLPAIRRAVQAEGLSDFWYHTTTARPDAPVAMGGVQPDTWRNIGGLRNAVSILHETRGYGIGKQNLARRVQSHVVAAQALLEQVAQEGPALLEQARRADRAVAGQACKGQVVVAAQQTPEKRELTLIDAQTGEDRAVPVDWRSALKLQVTRQRPRPCGYWLAASEGAAVRTLRLLGVQVKPLASARSIRVERYDFKSIEAGQRQDGRGAIQDQGGIVKTQVDVQPLRRHLPAGGWYVSLAQPLAGLVTAALEPDSQSSYVAARLIAVPRPGEPDRLLRVMEPMGR</sequence>
<evidence type="ECO:0000313" key="5">
    <source>
        <dbReference type="Proteomes" id="UP001589834"/>
    </source>
</evidence>
<dbReference type="SUPFAM" id="SSF53187">
    <property type="entry name" value="Zn-dependent exopeptidases"/>
    <property type="match status" value="1"/>
</dbReference>
<keyword evidence="2" id="KW-0732">Signal</keyword>
<comment type="caution">
    <text evidence="4">The sequence shown here is derived from an EMBL/GenBank/DDBJ whole genome shotgun (WGS) entry which is preliminary data.</text>
</comment>
<keyword evidence="5" id="KW-1185">Reference proteome</keyword>
<feature type="chain" id="PRO_5045376470" evidence="2">
    <location>
        <begin position="24"/>
        <end position="531"/>
    </location>
</feature>
<evidence type="ECO:0000256" key="2">
    <source>
        <dbReference type="SAM" id="SignalP"/>
    </source>
</evidence>
<organism evidence="4 5">
    <name type="scientific">Ottowia pentelensis</name>
    <dbReference type="NCBI Taxonomy" id="511108"/>
    <lineage>
        <taxon>Bacteria</taxon>
        <taxon>Pseudomonadati</taxon>
        <taxon>Pseudomonadota</taxon>
        <taxon>Betaproteobacteria</taxon>
        <taxon>Burkholderiales</taxon>
        <taxon>Comamonadaceae</taxon>
        <taxon>Ottowia</taxon>
    </lineage>
</organism>
<dbReference type="RefSeq" id="WP_377478756.1">
    <property type="nucleotide sequence ID" value="NZ_JBHLTN010000002.1"/>
</dbReference>
<reference evidence="4 5" key="1">
    <citation type="submission" date="2024-09" db="EMBL/GenBank/DDBJ databases">
        <authorList>
            <person name="Sun Q."/>
            <person name="Mori K."/>
        </authorList>
    </citation>
    <scope>NUCLEOTIDE SEQUENCE [LARGE SCALE GENOMIC DNA]</scope>
    <source>
        <strain evidence="4 5">NCAIM B.02336</strain>
    </source>
</reference>
<dbReference type="Proteomes" id="UP001589834">
    <property type="component" value="Unassembled WGS sequence"/>
</dbReference>
<dbReference type="Pfam" id="PF00246">
    <property type="entry name" value="Peptidase_M14"/>
    <property type="match status" value="1"/>
</dbReference>
<name>A0ABV6PP00_9BURK</name>
<feature type="active site" description="Proton donor/acceptor" evidence="1">
    <location>
        <position position="301"/>
    </location>
</feature>
<evidence type="ECO:0000313" key="4">
    <source>
        <dbReference type="EMBL" id="MFC0591117.1"/>
    </source>
</evidence>
<dbReference type="Gene3D" id="3.40.630.10">
    <property type="entry name" value="Zn peptidases"/>
    <property type="match status" value="1"/>
</dbReference>
<dbReference type="CDD" id="cd06242">
    <property type="entry name" value="M14-like"/>
    <property type="match status" value="1"/>
</dbReference>
<dbReference type="InterPro" id="IPR000834">
    <property type="entry name" value="Peptidase_M14"/>
</dbReference>
<evidence type="ECO:0000259" key="3">
    <source>
        <dbReference type="PROSITE" id="PS52035"/>
    </source>
</evidence>
<gene>
    <name evidence="4" type="ORF">ACFFGG_00970</name>
</gene>
<proteinExistence type="inferred from homology"/>
<comment type="similarity">
    <text evidence="1">Belongs to the peptidase M14 family.</text>
</comment>
<evidence type="ECO:0000256" key="1">
    <source>
        <dbReference type="PROSITE-ProRule" id="PRU01379"/>
    </source>
</evidence>
<protein>
    <submittedName>
        <fullName evidence="4">M14 family metallocarboxypeptidase</fullName>
    </submittedName>
</protein>
<dbReference type="EMBL" id="JBHLTN010000002">
    <property type="protein sequence ID" value="MFC0591117.1"/>
    <property type="molecule type" value="Genomic_DNA"/>
</dbReference>
<dbReference type="SMART" id="SM00631">
    <property type="entry name" value="Zn_pept"/>
    <property type="match status" value="1"/>
</dbReference>